<name>A0AAN8S1S1_POLSC</name>
<organism evidence="2 3">
    <name type="scientific">Polyplax serrata</name>
    <name type="common">Common mouse louse</name>
    <dbReference type="NCBI Taxonomy" id="468196"/>
    <lineage>
        <taxon>Eukaryota</taxon>
        <taxon>Metazoa</taxon>
        <taxon>Ecdysozoa</taxon>
        <taxon>Arthropoda</taxon>
        <taxon>Hexapoda</taxon>
        <taxon>Insecta</taxon>
        <taxon>Pterygota</taxon>
        <taxon>Neoptera</taxon>
        <taxon>Paraneoptera</taxon>
        <taxon>Psocodea</taxon>
        <taxon>Troctomorpha</taxon>
        <taxon>Phthiraptera</taxon>
        <taxon>Anoplura</taxon>
        <taxon>Polyplacidae</taxon>
        <taxon>Polyplax</taxon>
    </lineage>
</organism>
<reference evidence="2 3" key="1">
    <citation type="submission" date="2023-10" db="EMBL/GenBank/DDBJ databases">
        <title>Genomes of two closely related lineages of the louse Polyplax serrata with different host specificities.</title>
        <authorList>
            <person name="Martinu J."/>
            <person name="Tarabai H."/>
            <person name="Stefka J."/>
            <person name="Hypsa V."/>
        </authorList>
    </citation>
    <scope>NUCLEOTIDE SEQUENCE [LARGE SCALE GENOMIC DNA]</scope>
    <source>
        <strain evidence="2">HR10_N</strain>
    </source>
</reference>
<evidence type="ECO:0000313" key="2">
    <source>
        <dbReference type="EMBL" id="KAK6625568.1"/>
    </source>
</evidence>
<accession>A0AAN8S1S1</accession>
<proteinExistence type="predicted"/>
<sequence length="173" mass="19114">MGYPEERCRDTTVPSRRACLCQARRCRSETVRNRTCQKTNSGSLFWVMQFKRENLDGVSCGGAPEEPGGCGRETADRKADVYVSPGSSHARLPRVTVSGSHPATNGNKVQAQLGRVPQKGPGQENTNVSRERIEESQLPKKNLVILSKFSRKLSKFNVKARNKGEVGSSFGRF</sequence>
<feature type="compositionally biased region" description="Polar residues" evidence="1">
    <location>
        <begin position="97"/>
        <end position="110"/>
    </location>
</feature>
<dbReference type="Proteomes" id="UP001372834">
    <property type="component" value="Unassembled WGS sequence"/>
</dbReference>
<gene>
    <name evidence="2" type="ORF">RUM43_005867</name>
</gene>
<dbReference type="AlphaFoldDB" id="A0AAN8S1S1"/>
<evidence type="ECO:0000313" key="3">
    <source>
        <dbReference type="Proteomes" id="UP001372834"/>
    </source>
</evidence>
<evidence type="ECO:0000256" key="1">
    <source>
        <dbReference type="SAM" id="MobiDB-lite"/>
    </source>
</evidence>
<dbReference type="EMBL" id="JAWJWE010000037">
    <property type="protein sequence ID" value="KAK6625568.1"/>
    <property type="molecule type" value="Genomic_DNA"/>
</dbReference>
<comment type="caution">
    <text evidence="2">The sequence shown here is derived from an EMBL/GenBank/DDBJ whole genome shotgun (WGS) entry which is preliminary data.</text>
</comment>
<protein>
    <submittedName>
        <fullName evidence="2">Uncharacterized protein</fullName>
    </submittedName>
</protein>
<feature type="region of interest" description="Disordered" evidence="1">
    <location>
        <begin position="83"/>
        <end position="135"/>
    </location>
</feature>